<proteinExistence type="predicted"/>
<feature type="signal peptide" evidence="1">
    <location>
        <begin position="1"/>
        <end position="19"/>
    </location>
</feature>
<dbReference type="InterPro" id="IPR038670">
    <property type="entry name" value="HslJ-like_sf"/>
</dbReference>
<evidence type="ECO:0000313" key="5">
    <source>
        <dbReference type="Proteomes" id="UP000050413"/>
    </source>
</evidence>
<evidence type="ECO:0000259" key="2">
    <source>
        <dbReference type="Pfam" id="PF03724"/>
    </source>
</evidence>
<feature type="domain" description="DUF306" evidence="2">
    <location>
        <begin position="289"/>
        <end position="387"/>
    </location>
</feature>
<sequence>MRVIAISCAITALAQGVQARDVALTLDWPTDTAPATEIVAVTRDTAGAVLDTQRLTLPADTRNAVLPLPSLSRQASTVQVGALVDDAFALQSARAPVEGGQAPEQMQLNAALSASFSDAYLCNSGQVIALFPDGDAVRLEGQRFSPAALEGRFTAPDGTVLNRAPGLLQLETAEGTLIDSCQAIPARPILPLTALGPDASWKVHTEVAGSMVLTTPEPPADPVPELAPTKITRTADDVYAFRIGRQTLRVEHRPCQLPGLDMPYPFTAQLSAPGASFPPGCAGNPLHALEGPVWQVTHLYGLPLPRADERMTDFSVQVNAGRLSGRTNCNRYLGRAAIAETRLQVTDLGTTRLSCPANQSNLEIRFLDALEAATGIKHLPDGSLALYAGPVAVLVATR</sequence>
<keyword evidence="1" id="KW-0732">Signal</keyword>
<evidence type="ECO:0000313" key="3">
    <source>
        <dbReference type="EMBL" id="CUX80989.1"/>
    </source>
</evidence>
<comment type="caution">
    <text evidence="4">The sequence shown here is derived from an EMBL/GenBank/DDBJ whole genome shotgun (WGS) entry which is preliminary data.</text>
</comment>
<dbReference type="EMBL" id="FBYC01000004">
    <property type="protein sequence ID" value="CUX80989.1"/>
    <property type="molecule type" value="Genomic_DNA"/>
</dbReference>
<reference evidence="3 6" key="2">
    <citation type="submission" date="2016-01" db="EMBL/GenBank/DDBJ databases">
        <authorList>
            <person name="Varghese N."/>
        </authorList>
    </citation>
    <scope>NUCLEOTIDE SEQUENCE [LARGE SCALE GENOMIC DNA]</scope>
    <source>
        <strain evidence="3 6">HL-91</strain>
    </source>
</reference>
<dbReference type="PANTHER" id="PTHR35535:SF1">
    <property type="entry name" value="HEAT SHOCK PROTEIN HSLJ"/>
    <property type="match status" value="1"/>
</dbReference>
<gene>
    <name evidence="3" type="ORF">Ga0058931_1452</name>
    <name evidence="4" type="ORF">HLUCCA05_07050</name>
</gene>
<protein>
    <submittedName>
        <fullName evidence="3 4">Heat shock protein</fullName>
    </submittedName>
</protein>
<dbReference type="PATRIC" id="fig|1666912.4.peg.239"/>
<dbReference type="Proteomes" id="UP000182045">
    <property type="component" value="Unassembled WGS sequence"/>
</dbReference>
<dbReference type="Pfam" id="PF03724">
    <property type="entry name" value="META"/>
    <property type="match status" value="1"/>
</dbReference>
<reference evidence="4 5" key="1">
    <citation type="submission" date="2015-09" db="EMBL/GenBank/DDBJ databases">
        <title>Identification and resolution of microdiversity through metagenomic sequencing of parallel consortia.</title>
        <authorList>
            <person name="Nelson W.C."/>
            <person name="Romine M.F."/>
            <person name="Lindemann S.R."/>
        </authorList>
    </citation>
    <scope>NUCLEOTIDE SEQUENCE [LARGE SCALE GENOMIC DNA]</scope>
    <source>
        <strain evidence="4">HL-91</strain>
    </source>
</reference>
<dbReference type="InterPro" id="IPR053147">
    <property type="entry name" value="Hsp_HslJ-like"/>
</dbReference>
<feature type="chain" id="PRO_5010248607" evidence="1">
    <location>
        <begin position="20"/>
        <end position="398"/>
    </location>
</feature>
<dbReference type="Proteomes" id="UP000050413">
    <property type="component" value="Unassembled WGS sequence"/>
</dbReference>
<keyword evidence="6" id="KW-1185">Reference proteome</keyword>
<keyword evidence="4" id="KW-0346">Stress response</keyword>
<dbReference type="PANTHER" id="PTHR35535">
    <property type="entry name" value="HEAT SHOCK PROTEIN HSLJ"/>
    <property type="match status" value="1"/>
</dbReference>
<dbReference type="InterPro" id="IPR005184">
    <property type="entry name" value="DUF306_Meta_HslJ"/>
</dbReference>
<dbReference type="EMBL" id="LJSG01000020">
    <property type="protein sequence ID" value="KPP89913.1"/>
    <property type="molecule type" value="Genomic_DNA"/>
</dbReference>
<organism evidence="4 5">
    <name type="scientific">Roseibaca calidilacus</name>
    <dbReference type="NCBI Taxonomy" id="1666912"/>
    <lineage>
        <taxon>Bacteria</taxon>
        <taxon>Pseudomonadati</taxon>
        <taxon>Pseudomonadota</taxon>
        <taxon>Alphaproteobacteria</taxon>
        <taxon>Rhodobacterales</taxon>
        <taxon>Paracoccaceae</taxon>
        <taxon>Roseinatronobacter</taxon>
    </lineage>
</organism>
<evidence type="ECO:0000256" key="1">
    <source>
        <dbReference type="SAM" id="SignalP"/>
    </source>
</evidence>
<dbReference type="STRING" id="1666912.Ga0058931_1452"/>
<dbReference type="RefSeq" id="WP_072245745.1">
    <property type="nucleotide sequence ID" value="NZ_FBYC01000004.1"/>
</dbReference>
<evidence type="ECO:0000313" key="4">
    <source>
        <dbReference type="EMBL" id="KPP89913.1"/>
    </source>
</evidence>
<dbReference type="Gene3D" id="2.40.128.270">
    <property type="match status" value="1"/>
</dbReference>
<evidence type="ECO:0000313" key="6">
    <source>
        <dbReference type="Proteomes" id="UP000182045"/>
    </source>
</evidence>
<dbReference type="AlphaFoldDB" id="A0A0N8K6U5"/>
<accession>A0A0N8K6U5</accession>
<name>A0A0N8K6U5_9RHOB</name>